<protein>
    <submittedName>
        <fullName evidence="1">Uncharacterized protein</fullName>
    </submittedName>
</protein>
<accession>A0AA35J9A2</accession>
<dbReference type="Pfam" id="PF12744">
    <property type="entry name" value="ATG19"/>
    <property type="match status" value="1"/>
</dbReference>
<name>A0AA35J9A2_SACK1</name>
<sequence>MSMDLKRISVETTSFDFVVIDQFKKSAFSAPNTKMKTIKSCVNKFINRFNLYEEQHIFWQPVQKSNARLLLNANDFSQLGTVLHRQITCNIFISEEALKKYNLTICGPYDEFLDDFVPLENNVAKSDNVVVSRKCLSTISEQLSILENYINKTQYQEAGPGKTEEKKYVVLPEDKPELVEFFSHLKTSEQLQEIYNGYRVYETLLQKFDGQKEKMHSFLHEGTSVPEGESMEQIALFEEPKEKKEALATPDDRSLRVDVNHEDNSLHFILYNNADLIVPGNCTFEFSSSASKVYSIKMGPHEIGPKGQKELWYFPSLSAPLVDYTVKIINQNGDVIFIGKCTESNEVTLKSALSSFSTGSFHTLQDPNNVFRADALSSFDESSVMSSPFPNEIDEIYDSGSTLNRPFTWEEI</sequence>
<keyword evidence="2" id="KW-1185">Reference proteome</keyword>
<dbReference type="EMBL" id="OX365910">
    <property type="protein sequence ID" value="CAI4050863.1"/>
    <property type="molecule type" value="Genomic_DNA"/>
</dbReference>
<dbReference type="CDD" id="cd12213">
    <property type="entry name" value="ABD"/>
    <property type="match status" value="1"/>
</dbReference>
<evidence type="ECO:0000313" key="2">
    <source>
        <dbReference type="Proteomes" id="UP001162087"/>
    </source>
</evidence>
<organism evidence="1 2">
    <name type="scientific">Saccharomyces kudriavzevii (strain ATCC MYA-4449 / AS 2.2408 / CBS 8840 / NBRC 1802 / NCYC 2889)</name>
    <name type="common">Yeast</name>
    <dbReference type="NCBI Taxonomy" id="226230"/>
    <lineage>
        <taxon>Eukaryota</taxon>
        <taxon>Fungi</taxon>
        <taxon>Dikarya</taxon>
        <taxon>Ascomycota</taxon>
        <taxon>Saccharomycotina</taxon>
        <taxon>Saccharomycetes</taxon>
        <taxon>Saccharomycetales</taxon>
        <taxon>Saccharomycetaceae</taxon>
        <taxon>Saccharomyces</taxon>
    </lineage>
</organism>
<proteinExistence type="predicted"/>
<reference evidence="1" key="1">
    <citation type="submission" date="2022-10" db="EMBL/GenBank/DDBJ databases">
        <authorList>
            <person name="Byrne P K."/>
        </authorList>
    </citation>
    <scope>NUCLEOTIDE SEQUENCE</scope>
    <source>
        <strain evidence="1">IFO1802</strain>
    </source>
</reference>
<dbReference type="Proteomes" id="UP001162087">
    <property type="component" value="Chromosome 15"/>
</dbReference>
<dbReference type="Gene3D" id="2.60.40.2830">
    <property type="match status" value="1"/>
</dbReference>
<evidence type="ECO:0000313" key="1">
    <source>
        <dbReference type="EMBL" id="CAI4050863.1"/>
    </source>
</evidence>
<dbReference type="InterPro" id="IPR024543">
    <property type="entry name" value="Atg19/Atg34_C"/>
</dbReference>
<dbReference type="OrthoDB" id="4042094at2759"/>
<gene>
    <name evidence="1" type="primary">SKDI15G0760</name>
    <name evidence="1" type="ORF">SKDI_15G0760</name>
</gene>